<dbReference type="EMBL" id="JBHLTC010000035">
    <property type="protein sequence ID" value="MFC0627516.1"/>
    <property type="molecule type" value="Genomic_DNA"/>
</dbReference>
<protein>
    <submittedName>
        <fullName evidence="3">DUF305 domain-containing protein</fullName>
    </submittedName>
</protein>
<accession>A0ABV6QU52</accession>
<sequence length="221" mass="23418">MKVFPSVVALAVAVALTGCSGDGDKTADATVSPSGPVTVSPSAPIIVPGTPGGANQTVTAVPTNPETVDPEDVKFLQDMMLHHQQAVQMTEWAKTRAANASVKSLAERIRVGQKPEIDAMRVMLTDRGQQPPNLEHAHHTDHSGMAGMASPAQLAALEKSTGAAFDKMFLQLMIRHHQGAVTMSGVVIEKGSDLRIGELAQEISITQAKEIQTMQKLQKVV</sequence>
<proteinExistence type="predicted"/>
<keyword evidence="1" id="KW-0732">Signal</keyword>
<dbReference type="PANTHER" id="PTHR36933:SF1">
    <property type="entry name" value="SLL0788 PROTEIN"/>
    <property type="match status" value="1"/>
</dbReference>
<dbReference type="Gene3D" id="1.20.1260.10">
    <property type="match status" value="1"/>
</dbReference>
<gene>
    <name evidence="3" type="ORF">ACFFGN_25805</name>
</gene>
<evidence type="ECO:0000256" key="1">
    <source>
        <dbReference type="SAM" id="SignalP"/>
    </source>
</evidence>
<organism evidence="3 4">
    <name type="scientific">Kribbella deserti</name>
    <dbReference type="NCBI Taxonomy" id="1926257"/>
    <lineage>
        <taxon>Bacteria</taxon>
        <taxon>Bacillati</taxon>
        <taxon>Actinomycetota</taxon>
        <taxon>Actinomycetes</taxon>
        <taxon>Propionibacteriales</taxon>
        <taxon>Kribbellaceae</taxon>
        <taxon>Kribbella</taxon>
    </lineage>
</organism>
<name>A0ABV6QU52_9ACTN</name>
<feature type="signal peptide" evidence="1">
    <location>
        <begin position="1"/>
        <end position="20"/>
    </location>
</feature>
<feature type="domain" description="DUF305" evidence="2">
    <location>
        <begin position="72"/>
        <end position="217"/>
    </location>
</feature>
<dbReference type="InterPro" id="IPR005183">
    <property type="entry name" value="DUF305_CopM-like"/>
</dbReference>
<evidence type="ECO:0000313" key="4">
    <source>
        <dbReference type="Proteomes" id="UP001589890"/>
    </source>
</evidence>
<dbReference type="PROSITE" id="PS51257">
    <property type="entry name" value="PROKAR_LIPOPROTEIN"/>
    <property type="match status" value="1"/>
</dbReference>
<reference evidence="3 4" key="1">
    <citation type="submission" date="2024-09" db="EMBL/GenBank/DDBJ databases">
        <authorList>
            <person name="Sun Q."/>
            <person name="Mori K."/>
        </authorList>
    </citation>
    <scope>NUCLEOTIDE SEQUENCE [LARGE SCALE GENOMIC DNA]</scope>
    <source>
        <strain evidence="3 4">CGMCC 1.15906</strain>
    </source>
</reference>
<dbReference type="Proteomes" id="UP001589890">
    <property type="component" value="Unassembled WGS sequence"/>
</dbReference>
<keyword evidence="4" id="KW-1185">Reference proteome</keyword>
<dbReference type="RefSeq" id="WP_380052392.1">
    <property type="nucleotide sequence ID" value="NZ_JBHLTC010000035.1"/>
</dbReference>
<evidence type="ECO:0000259" key="2">
    <source>
        <dbReference type="Pfam" id="PF03713"/>
    </source>
</evidence>
<dbReference type="PANTHER" id="PTHR36933">
    <property type="entry name" value="SLL0788 PROTEIN"/>
    <property type="match status" value="1"/>
</dbReference>
<comment type="caution">
    <text evidence="3">The sequence shown here is derived from an EMBL/GenBank/DDBJ whole genome shotgun (WGS) entry which is preliminary data.</text>
</comment>
<dbReference type="Pfam" id="PF03713">
    <property type="entry name" value="DUF305"/>
    <property type="match status" value="1"/>
</dbReference>
<evidence type="ECO:0000313" key="3">
    <source>
        <dbReference type="EMBL" id="MFC0627516.1"/>
    </source>
</evidence>
<feature type="chain" id="PRO_5046358756" evidence="1">
    <location>
        <begin position="21"/>
        <end position="221"/>
    </location>
</feature>
<dbReference type="InterPro" id="IPR012347">
    <property type="entry name" value="Ferritin-like"/>
</dbReference>